<name>A0A941I3D9_9BURK</name>
<gene>
    <name evidence="2" type="ORF">KDM92_06950</name>
</gene>
<evidence type="ECO:0000313" key="3">
    <source>
        <dbReference type="Proteomes" id="UP000680158"/>
    </source>
</evidence>
<dbReference type="PANTHER" id="PTHR41247">
    <property type="entry name" value="HTH-TYPE TRANSCRIPTIONAL REPRESSOR YCNK"/>
    <property type="match status" value="1"/>
</dbReference>
<comment type="caution">
    <text evidence="2">The sequence shown here is derived from an EMBL/GenBank/DDBJ whole genome shotgun (WGS) entry which is preliminary data.</text>
</comment>
<feature type="chain" id="PRO_5037337018" evidence="1">
    <location>
        <begin position="24"/>
        <end position="177"/>
    </location>
</feature>
<feature type="signal peptide" evidence="1">
    <location>
        <begin position="1"/>
        <end position="23"/>
    </location>
</feature>
<accession>A0A941I3D9</accession>
<dbReference type="PANTHER" id="PTHR41247:SF1">
    <property type="entry name" value="HTH-TYPE TRANSCRIPTIONAL REPRESSOR YCNK"/>
    <property type="match status" value="1"/>
</dbReference>
<dbReference type="InterPro" id="IPR008719">
    <property type="entry name" value="N2O_reductase_NosL"/>
</dbReference>
<keyword evidence="3" id="KW-1185">Reference proteome</keyword>
<evidence type="ECO:0000313" key="2">
    <source>
        <dbReference type="EMBL" id="MBR7746316.1"/>
    </source>
</evidence>
<protein>
    <submittedName>
        <fullName evidence="2">Nitrous oxide reductase accessory protein NosL</fullName>
    </submittedName>
</protein>
<organism evidence="2 3">
    <name type="scientific">Undibacterium baiyunense</name>
    <dbReference type="NCBI Taxonomy" id="2828731"/>
    <lineage>
        <taxon>Bacteria</taxon>
        <taxon>Pseudomonadati</taxon>
        <taxon>Pseudomonadota</taxon>
        <taxon>Betaproteobacteria</taxon>
        <taxon>Burkholderiales</taxon>
        <taxon>Oxalobacteraceae</taxon>
        <taxon>Undibacterium</taxon>
    </lineage>
</organism>
<evidence type="ECO:0000256" key="1">
    <source>
        <dbReference type="SAM" id="SignalP"/>
    </source>
</evidence>
<dbReference type="Pfam" id="PF05573">
    <property type="entry name" value="NosL"/>
    <property type="match status" value="1"/>
</dbReference>
<dbReference type="AlphaFoldDB" id="A0A941I3D9"/>
<sequence>MNQHRRSFIVRSFLFSMMGGSLIACKPSTSNTSIVPVEIDPRTTCDLDGMLLADYPGPKAQVFYVGNPTPRFFCDTVELLNTLLSPEQVQAVAAAFVQDMGKADWDQPRGNWIPVNTAYYVLGSKRHGSMGPTIASFSLEADAQKFIAQWNGKLMRYADIKPEMVDLSGGALHDTKM</sequence>
<dbReference type="SUPFAM" id="SSF160387">
    <property type="entry name" value="NosL/MerB-like"/>
    <property type="match status" value="1"/>
</dbReference>
<dbReference type="Gene3D" id="3.30.70.2060">
    <property type="match status" value="1"/>
</dbReference>
<dbReference type="Proteomes" id="UP000680158">
    <property type="component" value="Unassembled WGS sequence"/>
</dbReference>
<keyword evidence="1" id="KW-0732">Signal</keyword>
<dbReference type="EMBL" id="JAGSPM010000003">
    <property type="protein sequence ID" value="MBR7746316.1"/>
    <property type="molecule type" value="Genomic_DNA"/>
</dbReference>
<reference evidence="2 3" key="1">
    <citation type="submission" date="2021-04" db="EMBL/GenBank/DDBJ databases">
        <title>novel species isolated from subtropical streams in China.</title>
        <authorList>
            <person name="Lu H."/>
        </authorList>
    </citation>
    <scope>NUCLEOTIDE SEQUENCE [LARGE SCALE GENOMIC DNA]</scope>
    <source>
        <strain evidence="2 3">BYS107W</strain>
    </source>
</reference>
<dbReference type="PROSITE" id="PS51257">
    <property type="entry name" value="PROKAR_LIPOPROTEIN"/>
    <property type="match status" value="1"/>
</dbReference>
<proteinExistence type="predicted"/>
<dbReference type="Gene3D" id="3.30.70.2050">
    <property type="match status" value="1"/>
</dbReference>